<dbReference type="GO" id="GO:0019748">
    <property type="term" value="P:secondary metabolic process"/>
    <property type="evidence" value="ECO:0007669"/>
    <property type="project" value="InterPro"/>
</dbReference>
<keyword evidence="2" id="KW-1185">Reference proteome</keyword>
<dbReference type="Gene3D" id="3.90.1200.10">
    <property type="match status" value="1"/>
</dbReference>
<organism evidence="1 2">
    <name type="scientific">Virgisporangium aliadipatigenens</name>
    <dbReference type="NCBI Taxonomy" id="741659"/>
    <lineage>
        <taxon>Bacteria</taxon>
        <taxon>Bacillati</taxon>
        <taxon>Actinomycetota</taxon>
        <taxon>Actinomycetes</taxon>
        <taxon>Micromonosporales</taxon>
        <taxon>Micromonosporaceae</taxon>
        <taxon>Virgisporangium</taxon>
    </lineage>
</organism>
<evidence type="ECO:0000313" key="2">
    <source>
        <dbReference type="Proteomes" id="UP000619260"/>
    </source>
</evidence>
<evidence type="ECO:0000313" key="1">
    <source>
        <dbReference type="EMBL" id="GIJ46263.1"/>
    </source>
</evidence>
<dbReference type="EMBL" id="BOPF01000009">
    <property type="protein sequence ID" value="GIJ46263.1"/>
    <property type="molecule type" value="Genomic_DNA"/>
</dbReference>
<dbReference type="RefSeq" id="WP_203899775.1">
    <property type="nucleotide sequence ID" value="NZ_BOPF01000009.1"/>
</dbReference>
<dbReference type="GO" id="GO:0016773">
    <property type="term" value="F:phosphotransferase activity, alcohol group as acceptor"/>
    <property type="evidence" value="ECO:0007669"/>
    <property type="project" value="InterPro"/>
</dbReference>
<dbReference type="AlphaFoldDB" id="A0A8J3YLE7"/>
<reference evidence="1" key="1">
    <citation type="submission" date="2021-01" db="EMBL/GenBank/DDBJ databases">
        <title>Whole genome shotgun sequence of Virgisporangium aliadipatigenens NBRC 105644.</title>
        <authorList>
            <person name="Komaki H."/>
            <person name="Tamura T."/>
        </authorList>
    </citation>
    <scope>NUCLEOTIDE SEQUENCE</scope>
    <source>
        <strain evidence="1">NBRC 105644</strain>
    </source>
</reference>
<name>A0A8J3YLE7_9ACTN</name>
<dbReference type="InterPro" id="IPR011009">
    <property type="entry name" value="Kinase-like_dom_sf"/>
</dbReference>
<dbReference type="SUPFAM" id="SSF56112">
    <property type="entry name" value="Protein kinase-like (PK-like)"/>
    <property type="match status" value="1"/>
</dbReference>
<gene>
    <name evidence="1" type="ORF">Val02_31490</name>
</gene>
<sequence length="282" mass="30293">MTVPPARLVAGVGRTESGRRWLADLPALVARVGLELGTPFEAGACSYAAPAVLADGTPVVVKITWPHREMVGEAAALRHWAGRGAVRLIAHDPVDHVLILERCDPGIPVTDLRTGCAVLRRLRETPPPSAGFEDLRTVASEWADLLVERHERLRPDYDPGVVAEGARLLRALSSSTERVLLHGDLNPGNILAHDGGWVAIDPKPMLGDPAYDPWPLIDQLPTPALPERLRIAADALDLDAARIARWGAARAVEEALWHAAHGTPEDGATLIAAARRLLNFAA</sequence>
<comment type="caution">
    <text evidence="1">The sequence shown here is derived from an EMBL/GenBank/DDBJ whole genome shotgun (WGS) entry which is preliminary data.</text>
</comment>
<dbReference type="Proteomes" id="UP000619260">
    <property type="component" value="Unassembled WGS sequence"/>
</dbReference>
<proteinExistence type="predicted"/>
<dbReference type="InterPro" id="IPR006748">
    <property type="entry name" value="NH2Glyco/OHUrea_AB-resist_kin"/>
</dbReference>
<accession>A0A8J3YLE7</accession>
<dbReference type="Pfam" id="PF04655">
    <property type="entry name" value="APH_6_hur"/>
    <property type="match status" value="1"/>
</dbReference>
<protein>
    <submittedName>
        <fullName evidence="1">Aminoglycoside O-phosphotransferase</fullName>
    </submittedName>
</protein>